<keyword evidence="2" id="KW-1185">Reference proteome</keyword>
<gene>
    <name evidence="1" type="ORF">DICVIV_04371</name>
</gene>
<dbReference type="Proteomes" id="UP000053766">
    <property type="component" value="Unassembled WGS sequence"/>
</dbReference>
<sequence>MTEDIKLIVVDEFHSPPLYYTFFSAIRKHKQTNKFSRWKCDSEKRAVEIIKIDKNKNNDVPVGQTVSKQLSNKVSSAKVPIV</sequence>
<accession>A0A0D8Y030</accession>
<evidence type="ECO:0000313" key="1">
    <source>
        <dbReference type="EMBL" id="KJH49492.1"/>
    </source>
</evidence>
<dbReference type="AlphaFoldDB" id="A0A0D8Y030"/>
<evidence type="ECO:0000313" key="2">
    <source>
        <dbReference type="Proteomes" id="UP000053766"/>
    </source>
</evidence>
<reference evidence="2" key="2">
    <citation type="journal article" date="2016" name="Sci. Rep.">
        <title>Dictyocaulus viviparus genome, variome and transcriptome elucidate lungworm biology and support future intervention.</title>
        <authorList>
            <person name="McNulty S.N."/>
            <person name="Strube C."/>
            <person name="Rosa B.A."/>
            <person name="Martin J.C."/>
            <person name="Tyagi R."/>
            <person name="Choi Y.J."/>
            <person name="Wang Q."/>
            <person name="Hallsworth Pepin K."/>
            <person name="Zhang X."/>
            <person name="Ozersky P."/>
            <person name="Wilson R.K."/>
            <person name="Sternberg P.W."/>
            <person name="Gasser R.B."/>
            <person name="Mitreva M."/>
        </authorList>
    </citation>
    <scope>NUCLEOTIDE SEQUENCE [LARGE SCALE GENOMIC DNA]</scope>
    <source>
        <strain evidence="2">HannoverDv2000</strain>
    </source>
</reference>
<dbReference type="EMBL" id="KN716233">
    <property type="protein sequence ID" value="KJH49492.1"/>
    <property type="molecule type" value="Genomic_DNA"/>
</dbReference>
<proteinExistence type="predicted"/>
<reference evidence="1 2" key="1">
    <citation type="submission" date="2013-11" db="EMBL/GenBank/DDBJ databases">
        <title>Draft genome of the bovine lungworm Dictyocaulus viviparus.</title>
        <authorList>
            <person name="Mitreva M."/>
        </authorList>
    </citation>
    <scope>NUCLEOTIDE SEQUENCE [LARGE SCALE GENOMIC DNA]</scope>
    <source>
        <strain evidence="1 2">HannoverDv2000</strain>
    </source>
</reference>
<protein>
    <submittedName>
        <fullName evidence="1">Uncharacterized protein</fullName>
    </submittedName>
</protein>
<name>A0A0D8Y030_DICVI</name>
<organism evidence="1 2">
    <name type="scientific">Dictyocaulus viviparus</name>
    <name type="common">Bovine lungworm</name>
    <dbReference type="NCBI Taxonomy" id="29172"/>
    <lineage>
        <taxon>Eukaryota</taxon>
        <taxon>Metazoa</taxon>
        <taxon>Ecdysozoa</taxon>
        <taxon>Nematoda</taxon>
        <taxon>Chromadorea</taxon>
        <taxon>Rhabditida</taxon>
        <taxon>Rhabditina</taxon>
        <taxon>Rhabditomorpha</taxon>
        <taxon>Strongyloidea</taxon>
        <taxon>Metastrongylidae</taxon>
        <taxon>Dictyocaulus</taxon>
    </lineage>
</organism>